<gene>
    <name evidence="1" type="ORF">dnm_081480</name>
</gene>
<evidence type="ECO:0000313" key="2">
    <source>
        <dbReference type="Proteomes" id="UP000663722"/>
    </source>
</evidence>
<dbReference type="Proteomes" id="UP000663722">
    <property type="component" value="Chromosome"/>
</dbReference>
<protein>
    <submittedName>
        <fullName evidence="1">Uncharacterized protein</fullName>
    </submittedName>
</protein>
<dbReference type="EMBL" id="CP061800">
    <property type="protein sequence ID" value="QTA92074.1"/>
    <property type="molecule type" value="Genomic_DNA"/>
</dbReference>
<accession>A0A975BUN9</accession>
<sequence length="95" mass="10770">MKWSEYDSRSEDGILLISLQYDSGCEDETDFPIRSILKSAVITAITEENSGDRRIRGTQYLIPDNEVIILYARPETALDRKLSAETRAGELESDK</sequence>
<organism evidence="1 2">
    <name type="scientific">Desulfonema magnum</name>
    <dbReference type="NCBI Taxonomy" id="45655"/>
    <lineage>
        <taxon>Bacteria</taxon>
        <taxon>Pseudomonadati</taxon>
        <taxon>Thermodesulfobacteriota</taxon>
        <taxon>Desulfobacteria</taxon>
        <taxon>Desulfobacterales</taxon>
        <taxon>Desulfococcaceae</taxon>
        <taxon>Desulfonema</taxon>
    </lineage>
</organism>
<proteinExistence type="predicted"/>
<dbReference type="KEGG" id="dmm:dnm_081480"/>
<name>A0A975BUN9_9BACT</name>
<reference evidence="1" key="1">
    <citation type="journal article" date="2021" name="Microb. Physiol.">
        <title>Proteogenomic Insights into the Physiology of Marine, Sulfate-Reducing, Filamentous Desulfonema limicola and Desulfonema magnum.</title>
        <authorList>
            <person name="Schnaars V."/>
            <person name="Wohlbrand L."/>
            <person name="Scheve S."/>
            <person name="Hinrichs C."/>
            <person name="Reinhardt R."/>
            <person name="Rabus R."/>
        </authorList>
    </citation>
    <scope>NUCLEOTIDE SEQUENCE</scope>
    <source>
        <strain evidence="1">4be13</strain>
    </source>
</reference>
<dbReference type="AlphaFoldDB" id="A0A975BUN9"/>
<evidence type="ECO:0000313" key="1">
    <source>
        <dbReference type="EMBL" id="QTA92074.1"/>
    </source>
</evidence>
<keyword evidence="2" id="KW-1185">Reference proteome</keyword>